<evidence type="ECO:0000313" key="2">
    <source>
        <dbReference type="Proteomes" id="UP000008142"/>
    </source>
</evidence>
<dbReference type="OrthoDB" id="10432572at2759"/>
<gene>
    <name evidence="1" type="ORF">HCEG_00271</name>
</gene>
<sequence length="303" mass="33284">MRRGEERRIRRNLCLRAGWNEEGQRGPKDDQIVGVVDVPDSAKTNSRTPDENQKLGGRLLLYRAGFPVRVAKDQRGHTGFAVAHTALATPFTVPAPSSCRPGIGPLHQVLLQAASLTCPIGPVNGWRAKVGSSVTHFYRRKVGSHRWNPENTLKLQECPERGNLQCFAYYLPDVISLLLRNGFSLVTEKINAAISWSFLGPFAHASDRTAASSPGGVQEASDQTENPGLVLLYCSRLGNKARLLFGSWRIALSDSLELFLGSTPGHVRLGTAEYVHAAHAPIRTPFWLRSVDPPLASEQFPFT</sequence>
<protein>
    <submittedName>
        <fullName evidence="1">Uncharacterized protein</fullName>
    </submittedName>
</protein>
<dbReference type="EMBL" id="DS990636">
    <property type="protein sequence ID" value="EGC40908.1"/>
    <property type="molecule type" value="Genomic_DNA"/>
</dbReference>
<dbReference type="AlphaFoldDB" id="F0U8K4"/>
<dbReference type="Proteomes" id="UP000008142">
    <property type="component" value="Unassembled WGS sequence"/>
</dbReference>
<evidence type="ECO:0000313" key="1">
    <source>
        <dbReference type="EMBL" id="EGC40908.1"/>
    </source>
</evidence>
<accession>F0U8K4</accession>
<reference evidence="2" key="1">
    <citation type="submission" date="2008-07" db="EMBL/GenBank/DDBJ databases">
        <title>Annotation of Ajellomyces capsulatus strain H88.</title>
        <authorList>
            <person name="Champion M."/>
            <person name="Cuomo C."/>
            <person name="Ma L.-J."/>
            <person name="Henn M.R."/>
            <person name="Sil A."/>
            <person name="Goldman B."/>
            <person name="Young S.K."/>
            <person name="Kodira C.D."/>
            <person name="Zeng Q."/>
            <person name="Koehrsen M."/>
            <person name="Alvarado L."/>
            <person name="Berlin A."/>
            <person name="Borenstein D."/>
            <person name="Chen Z."/>
            <person name="Engels R."/>
            <person name="Freedman E."/>
            <person name="Gellesch M."/>
            <person name="Goldberg J."/>
            <person name="Griggs A."/>
            <person name="Gujja S."/>
            <person name="Heiman D."/>
            <person name="Hepburn T."/>
            <person name="Howarth C."/>
            <person name="Jen D."/>
            <person name="Larson L."/>
            <person name="Lewis B."/>
            <person name="Mehta T."/>
            <person name="Park D."/>
            <person name="Pearson M."/>
            <person name="Roberts A."/>
            <person name="Saif S."/>
            <person name="Shea T."/>
            <person name="Shenoy N."/>
            <person name="Sisk P."/>
            <person name="Stolte C."/>
            <person name="Sykes S."/>
            <person name="Walk T."/>
            <person name="White J."/>
            <person name="Yandava C."/>
            <person name="Klein B."/>
            <person name="McEwen J.G."/>
            <person name="Puccia R."/>
            <person name="Goldman G.H."/>
            <person name="Felipe M.S."/>
            <person name="Nino-Vega G."/>
            <person name="San-Blas G."/>
            <person name="Taylor J."/>
            <person name="Mendoza L."/>
            <person name="Galagan J."/>
            <person name="Nusbaum C."/>
            <person name="Birren B."/>
        </authorList>
    </citation>
    <scope>NUCLEOTIDE SEQUENCE [LARGE SCALE GENOMIC DNA]</scope>
    <source>
        <strain evidence="2">H88</strain>
    </source>
</reference>
<proteinExistence type="predicted"/>
<dbReference type="HOGENOM" id="CLU_1057571_0_0_1"/>
<name>F0U8K4_AJEC8</name>
<organism evidence="2">
    <name type="scientific">Ajellomyces capsulatus (strain H88)</name>
    <name type="common">Darling's disease fungus</name>
    <name type="synonym">Histoplasma capsulatum</name>
    <dbReference type="NCBI Taxonomy" id="544711"/>
    <lineage>
        <taxon>Eukaryota</taxon>
        <taxon>Fungi</taxon>
        <taxon>Dikarya</taxon>
        <taxon>Ascomycota</taxon>
        <taxon>Pezizomycotina</taxon>
        <taxon>Eurotiomycetes</taxon>
        <taxon>Eurotiomycetidae</taxon>
        <taxon>Onygenales</taxon>
        <taxon>Ajellomycetaceae</taxon>
        <taxon>Histoplasma</taxon>
    </lineage>
</organism>